<proteinExistence type="inferred from homology"/>
<keyword evidence="2 6" id="KW-0732">Signal</keyword>
<evidence type="ECO:0000256" key="1">
    <source>
        <dbReference type="ARBA" id="ARBA00004167"/>
    </source>
</evidence>
<dbReference type="PANTHER" id="PTHR23213">
    <property type="entry name" value="FORMIN-RELATED"/>
    <property type="match status" value="1"/>
</dbReference>
<feature type="region of interest" description="Disordered" evidence="5">
    <location>
        <begin position="889"/>
        <end position="915"/>
    </location>
</feature>
<accession>A0A6I9QE92</accession>
<dbReference type="InterPro" id="IPR015425">
    <property type="entry name" value="FH2_Formin"/>
</dbReference>
<evidence type="ECO:0000259" key="7">
    <source>
        <dbReference type="PROSITE" id="PS51444"/>
    </source>
</evidence>
<dbReference type="GO" id="GO:0045010">
    <property type="term" value="P:actin nucleation"/>
    <property type="evidence" value="ECO:0007669"/>
    <property type="project" value="InterPro"/>
</dbReference>
<evidence type="ECO:0000256" key="4">
    <source>
        <dbReference type="RuleBase" id="RU361260"/>
    </source>
</evidence>
<evidence type="ECO:0000313" key="8">
    <source>
        <dbReference type="Proteomes" id="UP000504607"/>
    </source>
</evidence>
<evidence type="ECO:0000256" key="3">
    <source>
        <dbReference type="ARBA" id="ARBA00025793"/>
    </source>
</evidence>
<feature type="compositionally biased region" description="Pro residues" evidence="5">
    <location>
        <begin position="409"/>
        <end position="439"/>
    </location>
</feature>
<evidence type="ECO:0000256" key="6">
    <source>
        <dbReference type="SAM" id="SignalP"/>
    </source>
</evidence>
<feature type="compositionally biased region" description="Pro residues" evidence="5">
    <location>
        <begin position="366"/>
        <end position="375"/>
    </location>
</feature>
<feature type="compositionally biased region" description="Pro residues" evidence="5">
    <location>
        <begin position="384"/>
        <end position="402"/>
    </location>
</feature>
<dbReference type="InterPro" id="IPR042201">
    <property type="entry name" value="FH2_Formin_sf"/>
</dbReference>
<protein>
    <recommendedName>
        <fullName evidence="4">Formin-like protein</fullName>
    </recommendedName>
</protein>
<organism evidence="8 9">
    <name type="scientific">Elaeis guineensis var. tenera</name>
    <name type="common">Oil palm</name>
    <dbReference type="NCBI Taxonomy" id="51953"/>
    <lineage>
        <taxon>Eukaryota</taxon>
        <taxon>Viridiplantae</taxon>
        <taxon>Streptophyta</taxon>
        <taxon>Embryophyta</taxon>
        <taxon>Tracheophyta</taxon>
        <taxon>Spermatophyta</taxon>
        <taxon>Magnoliopsida</taxon>
        <taxon>Liliopsida</taxon>
        <taxon>Arecaceae</taxon>
        <taxon>Arecoideae</taxon>
        <taxon>Cocoseae</taxon>
        <taxon>Elaeidinae</taxon>
        <taxon>Elaeis</taxon>
    </lineage>
</organism>
<sequence length="933" mass="102036">MDVRKFGFLFVCLIALSVLMRGCSGGRQRAEGLFLGFRDTAIVASPELNEDLMERIWLYCGLDFMDMKEVLRISGFSNVENLICDSTETNLNSRFFLKSGELETMTFLSPQIKHELLSCLSRQNFHFNVPGDDDRLINMYMKYLESLLGCNLVLRRHLADQPLHAMSPASAPAPGPSPASAPSLGPGVETPSFGPAPSSDLAPASAPVPDNQSSGGKILPPNSYNQTPAAAPVLPSKKPNNSKRSVMIAVVLTAAGTCLVAACIFCCYYKCCREGNDSTYWQREERPLMTLSLSDFSGLSPNSFGQGTSIHKDKIGGLSFKTDPGQSDHVLSFDISSDGTRLSDIPSGNSVSSTEMSNISSNAFEPKPPPPPPVMLPSIKKVAPSPPAPPPPAPPPPPPVMPPVKKVGPAPPAPPPPLHNSKPGPQPPPPPKGALPPHLPQRGLVSRLTQPSPLGPNHSGDAVSAQHVGAEDDANAPKEKTKLKPFFWDKVLANPDQSMVWHQIKSGSFQFNEEMIEMLFGYNSANRNKCEGKKESSSNDPSTQYVQLINPKKSQNLAISLKALNVKTEEVCDALMEGNKLPTELLKTLLRMSPTTDEELKLRIYSGNMSLLGPAEQFLKVVVDIPFAFKRIDALLFMASLQEDALVIKESLATLEVACKELRSSRLFLKLLEAVLKTGNRMNDGTFRGDAQAFRLDTLLKLSDVKGTDGKTTLLHFVVQEIIRSECVRAACLARESESTSSLMTCGLNSDECSPRESADYYCSLGLKVISGLSNDLENVKKAAGLDADALKNMVVDFVHRLLKTKEFLNKDMRILDEDSGFRRSLTSFVEHAEADITFLQEEEKRIKSLVKSTTNYFHGNAGKDEGLRLFVIVRDFLGMLDKVCKEVRESAPKASKTPNVRDNSPMAHVPDPRQLLFPAIRDRRVEYSSSES</sequence>
<dbReference type="Gene3D" id="1.20.58.2220">
    <property type="entry name" value="Formin, FH2 domain"/>
    <property type="match status" value="1"/>
</dbReference>
<evidence type="ECO:0000313" key="9">
    <source>
        <dbReference type="RefSeq" id="XP_010907227.1"/>
    </source>
</evidence>
<feature type="signal peptide" evidence="6">
    <location>
        <begin position="1"/>
        <end position="25"/>
    </location>
</feature>
<dbReference type="GO" id="GO:0016020">
    <property type="term" value="C:membrane"/>
    <property type="evidence" value="ECO:0007669"/>
    <property type="project" value="UniProtKB-SubCell"/>
</dbReference>
<feature type="domain" description="FH2" evidence="7">
    <location>
        <begin position="473"/>
        <end position="907"/>
    </location>
</feature>
<dbReference type="PROSITE" id="PS51444">
    <property type="entry name" value="FH2"/>
    <property type="match status" value="1"/>
</dbReference>
<feature type="chain" id="PRO_5044636191" description="Formin-like protein" evidence="6">
    <location>
        <begin position="26"/>
        <end position="933"/>
    </location>
</feature>
<dbReference type="InterPro" id="IPR027643">
    <property type="entry name" value="Formin-like_plant"/>
</dbReference>
<dbReference type="PANTHER" id="PTHR23213:SF269">
    <property type="entry name" value="FORMIN-LIKE PROTEIN 5"/>
    <property type="match status" value="1"/>
</dbReference>
<comment type="subcellular location">
    <subcellularLocation>
        <location evidence="1">Membrane</location>
        <topology evidence="1">Single-pass membrane protein</topology>
    </subcellularLocation>
</comment>
<dbReference type="Proteomes" id="UP000504607">
    <property type="component" value="Chromosome 1"/>
</dbReference>
<feature type="compositionally biased region" description="Polar residues" evidence="5">
    <location>
        <begin position="334"/>
        <end position="363"/>
    </location>
</feature>
<dbReference type="PRINTS" id="PR01217">
    <property type="entry name" value="PRICHEXTENSN"/>
</dbReference>
<dbReference type="GO" id="GO:0051015">
    <property type="term" value="F:actin filament binding"/>
    <property type="evidence" value="ECO:0007669"/>
    <property type="project" value="InterPro"/>
</dbReference>
<evidence type="ECO:0000256" key="5">
    <source>
        <dbReference type="SAM" id="MobiDB-lite"/>
    </source>
</evidence>
<keyword evidence="8" id="KW-1185">Reference proteome</keyword>
<name>A0A6I9QE92_ELAGV</name>
<gene>
    <name evidence="9 10" type="primary">LOC105033937</name>
</gene>
<dbReference type="RefSeq" id="XP_010907233.1">
    <property type="nucleotide sequence ID" value="XM_010908931.3"/>
</dbReference>
<feature type="compositionally biased region" description="Low complexity" evidence="5">
    <location>
        <begin position="195"/>
        <end position="207"/>
    </location>
</feature>
<evidence type="ECO:0000256" key="2">
    <source>
        <dbReference type="ARBA" id="ARBA00022729"/>
    </source>
</evidence>
<feature type="region of interest" description="Disordered" evidence="5">
    <location>
        <begin position="330"/>
        <end position="477"/>
    </location>
</feature>
<dbReference type="RefSeq" id="XP_010907227.1">
    <property type="nucleotide sequence ID" value="XM_010908925.3"/>
</dbReference>
<dbReference type="OrthoDB" id="1668162at2759"/>
<dbReference type="SMART" id="SM00498">
    <property type="entry name" value="FH2"/>
    <property type="match status" value="1"/>
</dbReference>
<comment type="similarity">
    <text evidence="3">Belongs to the formin-like family. Class-I subfamily.</text>
</comment>
<reference evidence="9 10" key="1">
    <citation type="submission" date="2025-04" db="UniProtKB">
        <authorList>
            <consortium name="RefSeq"/>
        </authorList>
    </citation>
    <scope>IDENTIFICATION</scope>
</reference>
<feature type="region of interest" description="Disordered" evidence="5">
    <location>
        <begin position="165"/>
        <end position="239"/>
    </location>
</feature>
<dbReference type="SUPFAM" id="SSF101447">
    <property type="entry name" value="Formin homology 2 domain (FH2 domain)"/>
    <property type="match status" value="1"/>
</dbReference>
<dbReference type="AlphaFoldDB" id="A0A6I9QE92"/>
<dbReference type="Pfam" id="PF02181">
    <property type="entry name" value="FH2"/>
    <property type="match status" value="1"/>
</dbReference>
<evidence type="ECO:0000313" key="10">
    <source>
        <dbReference type="RefSeq" id="XP_010907233.1"/>
    </source>
</evidence>